<gene>
    <name evidence="1" type="ORF">RUMHYD_00909</name>
</gene>
<dbReference type="RefSeq" id="WP_005946504.1">
    <property type="nucleotide sequence ID" value="NZ_GG657679.1"/>
</dbReference>
<protein>
    <submittedName>
        <fullName evidence="1">Uncharacterized protein</fullName>
    </submittedName>
</protein>
<reference evidence="1 2" key="2">
    <citation type="submission" date="2009-02" db="EMBL/GenBank/DDBJ databases">
        <title>Draft genome sequence of Blautia hydrogenotrophica DSM 10507 (Ruminococcus hydrogenotrophicus DSM 10507).</title>
        <authorList>
            <person name="Sudarsanam P."/>
            <person name="Ley R."/>
            <person name="Guruge J."/>
            <person name="Turnbaugh P.J."/>
            <person name="Mahowald M."/>
            <person name="Liep D."/>
            <person name="Gordon J."/>
        </authorList>
    </citation>
    <scope>NUCLEOTIDE SEQUENCE [LARGE SCALE GENOMIC DNA]</scope>
    <source>
        <strain evidence="2">DSM 10507 / JCM 14656 / S5a33</strain>
    </source>
</reference>
<dbReference type="PANTHER" id="PTHR43760:SF1">
    <property type="entry name" value="ENDORIBONUCLEASE L-PSP_CHORISMATE MUTASE-LIKE DOMAIN-CONTAINING PROTEIN"/>
    <property type="match status" value="1"/>
</dbReference>
<evidence type="ECO:0000313" key="1">
    <source>
        <dbReference type="EMBL" id="EEG50202.1"/>
    </source>
</evidence>
<name>C0CJ91_BLAHS</name>
<dbReference type="Gene3D" id="3.30.1330.40">
    <property type="entry name" value="RutC-like"/>
    <property type="match status" value="1"/>
</dbReference>
<dbReference type="PANTHER" id="PTHR43760">
    <property type="entry name" value="ENDORIBONUCLEASE-RELATED"/>
    <property type="match status" value="1"/>
</dbReference>
<accession>C0CJ91</accession>
<keyword evidence="2" id="KW-1185">Reference proteome</keyword>
<evidence type="ECO:0000313" key="2">
    <source>
        <dbReference type="Proteomes" id="UP000003100"/>
    </source>
</evidence>
<dbReference type="CDD" id="cd02199">
    <property type="entry name" value="YjgF_YER057c_UK114_like_1"/>
    <property type="match status" value="1"/>
</dbReference>
<dbReference type="SUPFAM" id="SSF55298">
    <property type="entry name" value="YjgF-like"/>
    <property type="match status" value="1"/>
</dbReference>
<dbReference type="InterPro" id="IPR035959">
    <property type="entry name" value="RutC-like_sf"/>
</dbReference>
<dbReference type="AlphaFoldDB" id="C0CJ91"/>
<sequence>MREREISILRQNKEGVRWEDIFLSVKKMDVEKKLKELKIELSAGPSPMANYVSVQKAGTLWFFSGAGPLKDGKATVTGRLGENLTTEQGYAAAREAGIVLLASLK</sequence>
<reference evidence="1 2" key="1">
    <citation type="submission" date="2009-01" db="EMBL/GenBank/DDBJ databases">
        <authorList>
            <person name="Fulton L."/>
            <person name="Clifton S."/>
            <person name="Fulton B."/>
            <person name="Xu J."/>
            <person name="Minx P."/>
            <person name="Pepin K.H."/>
            <person name="Johnson M."/>
            <person name="Bhonagiri V."/>
            <person name="Nash W.E."/>
            <person name="Mardis E.R."/>
            <person name="Wilson R.K."/>
        </authorList>
    </citation>
    <scope>NUCLEOTIDE SEQUENCE [LARGE SCALE GENOMIC DNA]</scope>
    <source>
        <strain evidence="2">DSM 10507 / JCM 14656 / S5a33</strain>
    </source>
</reference>
<organism evidence="1 2">
    <name type="scientific">Blautia hydrogenotrophica (strain DSM 10507 / JCM 14656 / S5a33)</name>
    <name type="common">Ruminococcus hydrogenotrophicus</name>
    <dbReference type="NCBI Taxonomy" id="476272"/>
    <lineage>
        <taxon>Bacteria</taxon>
        <taxon>Bacillati</taxon>
        <taxon>Bacillota</taxon>
        <taxon>Clostridia</taxon>
        <taxon>Lachnospirales</taxon>
        <taxon>Lachnospiraceae</taxon>
        <taxon>Blautia</taxon>
    </lineage>
</organism>
<dbReference type="InterPro" id="IPR013813">
    <property type="entry name" value="Endoribo_LPSP/chorism_mut-like"/>
</dbReference>
<dbReference type="HOGENOM" id="CLU_2242094_0_0_9"/>
<comment type="caution">
    <text evidence="1">The sequence shown here is derived from an EMBL/GenBank/DDBJ whole genome shotgun (WGS) entry which is preliminary data.</text>
</comment>
<dbReference type="eggNOG" id="COG0251">
    <property type="taxonomic scope" value="Bacteria"/>
</dbReference>
<feature type="non-terminal residue" evidence="1">
    <location>
        <position position="105"/>
    </location>
</feature>
<dbReference type="Proteomes" id="UP000003100">
    <property type="component" value="Unassembled WGS sequence"/>
</dbReference>
<proteinExistence type="predicted"/>
<dbReference type="EMBL" id="ACBZ01000038">
    <property type="protein sequence ID" value="EEG50202.1"/>
    <property type="molecule type" value="Genomic_DNA"/>
</dbReference>